<keyword evidence="1" id="KW-0732">Signal</keyword>
<dbReference type="eggNOG" id="COG4232">
    <property type="taxonomic scope" value="Bacteria"/>
</dbReference>
<sequence>MKAMKKVILLMALLGLVVAHGQVLEPVKWSTSVKKITDTEYELIATATIDNGWHLYSQVVPEDGPIPTRFSYQSNEKYLKKGNTQEESGETVFDPVFEMDIKYFDSKATFKQRIRLKGKVPFTVKGTVEFMVCDESRCLPPTEVELVFNVK</sequence>
<keyword evidence="3" id="KW-0472">Membrane</keyword>
<name>I0WCA2_9FLAO</name>
<dbReference type="AlphaFoldDB" id="I0WCA2"/>
<dbReference type="STRING" id="946077.W5A_09632"/>
<dbReference type="Gene3D" id="2.60.40.1250">
    <property type="entry name" value="Thiol:disulfide interchange protein DsbD, N-terminal domain"/>
    <property type="match status" value="1"/>
</dbReference>
<evidence type="ECO:0000313" key="3">
    <source>
        <dbReference type="EMBL" id="EID74018.1"/>
    </source>
</evidence>
<feature type="domain" description="Thiol:disulfide interchange protein DsbD N-terminal" evidence="2">
    <location>
        <begin position="36"/>
        <end position="143"/>
    </location>
</feature>
<comment type="caution">
    <text evidence="3">The sequence shown here is derived from an EMBL/GenBank/DDBJ whole genome shotgun (WGS) entry which is preliminary data.</text>
</comment>
<evidence type="ECO:0000259" key="2">
    <source>
        <dbReference type="Pfam" id="PF11412"/>
    </source>
</evidence>
<accession>I0WCA2</accession>
<dbReference type="Proteomes" id="UP000005938">
    <property type="component" value="Unassembled WGS sequence"/>
</dbReference>
<evidence type="ECO:0000256" key="1">
    <source>
        <dbReference type="SAM" id="SignalP"/>
    </source>
</evidence>
<evidence type="ECO:0000313" key="4">
    <source>
        <dbReference type="Proteomes" id="UP000005938"/>
    </source>
</evidence>
<feature type="signal peptide" evidence="1">
    <location>
        <begin position="1"/>
        <end position="21"/>
    </location>
</feature>
<dbReference type="PATRIC" id="fig|946077.3.peg.1944"/>
<reference evidence="3 4" key="1">
    <citation type="journal article" date="2012" name="J. Bacteriol.">
        <title>Genome Sequence of the Halotolerant Bacterium Imtechella halotolerans K1T.</title>
        <authorList>
            <person name="Kumar S."/>
            <person name="Vikram S."/>
            <person name="Subramanian S."/>
            <person name="Raghava G.P."/>
            <person name="Pinnaka A.K."/>
        </authorList>
    </citation>
    <scope>NUCLEOTIDE SEQUENCE [LARGE SCALE GENOMIC DNA]</scope>
    <source>
        <strain evidence="3 4">K1</strain>
    </source>
</reference>
<keyword evidence="3" id="KW-0812">Transmembrane</keyword>
<feature type="chain" id="PRO_5003636066" evidence="1">
    <location>
        <begin position="22"/>
        <end position="151"/>
    </location>
</feature>
<dbReference type="EMBL" id="AJJU01000014">
    <property type="protein sequence ID" value="EID74018.1"/>
    <property type="molecule type" value="Genomic_DNA"/>
</dbReference>
<dbReference type="Pfam" id="PF11412">
    <property type="entry name" value="DsbD_N"/>
    <property type="match status" value="1"/>
</dbReference>
<gene>
    <name evidence="3" type="ORF">W5A_09632</name>
</gene>
<dbReference type="InterPro" id="IPR036929">
    <property type="entry name" value="DsbDN_sf"/>
</dbReference>
<protein>
    <submittedName>
        <fullName evidence="3">Cytochrome c biogenesis protein, transmembrane region</fullName>
    </submittedName>
</protein>
<organism evidence="3 4">
    <name type="scientific">Imtechella halotolerans K1</name>
    <dbReference type="NCBI Taxonomy" id="946077"/>
    <lineage>
        <taxon>Bacteria</taxon>
        <taxon>Pseudomonadati</taxon>
        <taxon>Bacteroidota</taxon>
        <taxon>Flavobacteriia</taxon>
        <taxon>Flavobacteriales</taxon>
        <taxon>Flavobacteriaceae</taxon>
        <taxon>Imtechella</taxon>
    </lineage>
</organism>
<dbReference type="InterPro" id="IPR028250">
    <property type="entry name" value="DsbDN"/>
</dbReference>
<proteinExistence type="predicted"/>
<keyword evidence="4" id="KW-1185">Reference proteome</keyword>